<evidence type="ECO:0000313" key="3">
    <source>
        <dbReference type="Proteomes" id="UP000886520"/>
    </source>
</evidence>
<gene>
    <name evidence="2" type="ORF">GOP47_0011491</name>
</gene>
<comment type="caution">
    <text evidence="2">The sequence shown here is derived from an EMBL/GenBank/DDBJ whole genome shotgun (WGS) entry which is preliminary data.</text>
</comment>
<feature type="compositionally biased region" description="Pro residues" evidence="1">
    <location>
        <begin position="177"/>
        <end position="186"/>
    </location>
</feature>
<protein>
    <submittedName>
        <fullName evidence="2">Uncharacterized protein</fullName>
    </submittedName>
</protein>
<name>A0A9D4ZFG4_ADICA</name>
<sequence length="331" mass="36561">MWRDFDLQPNPSFSVVMEEGEEEEEEEEEEEDEDEEEEILKPKKRIGRPPKVWSSILLPKEVTSTLGTRKPRLAKSQKANNSAKSSNSNEGEATYSKVSPSNMVGQTVHGVVDGCFDAGFLVSLRMGDSDSLYRGVVFGPGLSIPVSKETDIAKNVKRRRRKRKQPGTTATSREEPSTPPPLPTPPTREEALPSNPALTQPPQHYEAPPLAQHSHHPNSAPHALENPHISPPIPPQPHPHQFAFNGAMHANNFRSPRPHPEMGVNPFMHSSSFPPRPTMSMPPAAMPPAAQGYSPRQNFGHVLPSPSTPYGYNFAGAQGRPICYIGYLKKR</sequence>
<dbReference type="PANTHER" id="PTHR34682:SF1">
    <property type="entry name" value="PROTEIN METABOLIC NETWORK MODULATOR 1"/>
    <property type="match status" value="1"/>
</dbReference>
<feature type="compositionally biased region" description="Low complexity" evidence="1">
    <location>
        <begin position="76"/>
        <end position="89"/>
    </location>
</feature>
<evidence type="ECO:0000256" key="1">
    <source>
        <dbReference type="SAM" id="MobiDB-lite"/>
    </source>
</evidence>
<feature type="region of interest" description="Disordered" evidence="1">
    <location>
        <begin position="64"/>
        <end position="98"/>
    </location>
</feature>
<feature type="region of interest" description="Disordered" evidence="1">
    <location>
        <begin position="153"/>
        <end position="288"/>
    </location>
</feature>
<feature type="region of interest" description="Disordered" evidence="1">
    <location>
        <begin position="1"/>
        <end position="45"/>
    </location>
</feature>
<dbReference type="AlphaFoldDB" id="A0A9D4ZFG4"/>
<evidence type="ECO:0000313" key="2">
    <source>
        <dbReference type="EMBL" id="KAI5073478.1"/>
    </source>
</evidence>
<accession>A0A9D4ZFG4</accession>
<feature type="compositionally biased region" description="Low complexity" evidence="1">
    <location>
        <begin position="270"/>
        <end position="288"/>
    </location>
</feature>
<dbReference type="Proteomes" id="UP000886520">
    <property type="component" value="Chromosome 11"/>
</dbReference>
<dbReference type="EMBL" id="JABFUD020000011">
    <property type="protein sequence ID" value="KAI5073478.1"/>
    <property type="molecule type" value="Genomic_DNA"/>
</dbReference>
<feature type="compositionally biased region" description="Pro residues" evidence="1">
    <location>
        <begin position="229"/>
        <end position="238"/>
    </location>
</feature>
<dbReference type="InterPro" id="IPR045881">
    <property type="entry name" value="MNM1-like"/>
</dbReference>
<dbReference type="OrthoDB" id="1910926at2759"/>
<reference evidence="2" key="1">
    <citation type="submission" date="2021-01" db="EMBL/GenBank/DDBJ databases">
        <title>Adiantum capillus-veneris genome.</title>
        <authorList>
            <person name="Fang Y."/>
            <person name="Liao Q."/>
        </authorList>
    </citation>
    <scope>NUCLEOTIDE SEQUENCE</scope>
    <source>
        <strain evidence="2">H3</strain>
        <tissue evidence="2">Leaf</tissue>
    </source>
</reference>
<feature type="compositionally biased region" description="Basic residues" evidence="1">
    <location>
        <begin position="155"/>
        <end position="165"/>
    </location>
</feature>
<keyword evidence="3" id="KW-1185">Reference proteome</keyword>
<feature type="compositionally biased region" description="Acidic residues" evidence="1">
    <location>
        <begin position="18"/>
        <end position="38"/>
    </location>
</feature>
<organism evidence="2 3">
    <name type="scientific">Adiantum capillus-veneris</name>
    <name type="common">Maidenhair fern</name>
    <dbReference type="NCBI Taxonomy" id="13818"/>
    <lineage>
        <taxon>Eukaryota</taxon>
        <taxon>Viridiplantae</taxon>
        <taxon>Streptophyta</taxon>
        <taxon>Embryophyta</taxon>
        <taxon>Tracheophyta</taxon>
        <taxon>Polypodiopsida</taxon>
        <taxon>Polypodiidae</taxon>
        <taxon>Polypodiales</taxon>
        <taxon>Pteridineae</taxon>
        <taxon>Pteridaceae</taxon>
        <taxon>Vittarioideae</taxon>
        <taxon>Adiantum</taxon>
    </lineage>
</organism>
<proteinExistence type="predicted"/>
<dbReference type="PANTHER" id="PTHR34682">
    <property type="entry name" value="AT HOOK MOTIF-CONTAINING PROTEIN"/>
    <property type="match status" value="1"/>
</dbReference>